<dbReference type="PROSITE" id="PS50805">
    <property type="entry name" value="KRAB"/>
    <property type="match status" value="1"/>
</dbReference>
<dbReference type="FunFam" id="3.30.160.60:FF:000690">
    <property type="entry name" value="Zinc finger protein 354C"/>
    <property type="match status" value="1"/>
</dbReference>
<dbReference type="Pfam" id="PF00096">
    <property type="entry name" value="zf-C2H2"/>
    <property type="match status" value="4"/>
</dbReference>
<keyword evidence="3" id="KW-0677">Repeat</keyword>
<evidence type="ECO:0000256" key="3">
    <source>
        <dbReference type="ARBA" id="ARBA00022737"/>
    </source>
</evidence>
<name>A0A8D1A358_PIG</name>
<evidence type="ECO:0000256" key="7">
    <source>
        <dbReference type="ARBA" id="ARBA00023125"/>
    </source>
</evidence>
<proteinExistence type="predicted"/>
<dbReference type="Ensembl" id="ENSSSCT00025021471.1">
    <property type="protein sequence ID" value="ENSSSCP00025008830.1"/>
    <property type="gene ID" value="ENSSSCG00025016012.1"/>
</dbReference>
<dbReference type="SMART" id="SM00349">
    <property type="entry name" value="KRAB"/>
    <property type="match status" value="1"/>
</dbReference>
<dbReference type="PROSITE" id="PS00028">
    <property type="entry name" value="ZINC_FINGER_C2H2_1"/>
    <property type="match status" value="4"/>
</dbReference>
<dbReference type="Proteomes" id="UP000694725">
    <property type="component" value="Unplaced"/>
</dbReference>
<feature type="domain" description="C2H2-type" evidence="12">
    <location>
        <begin position="296"/>
        <end position="323"/>
    </location>
</feature>
<comment type="subcellular location">
    <subcellularLocation>
        <location evidence="1">Nucleus</location>
    </subcellularLocation>
</comment>
<dbReference type="GO" id="GO:0008270">
    <property type="term" value="F:zinc ion binding"/>
    <property type="evidence" value="ECO:0007669"/>
    <property type="project" value="UniProtKB-KW"/>
</dbReference>
<evidence type="ECO:0000256" key="6">
    <source>
        <dbReference type="ARBA" id="ARBA00023015"/>
    </source>
</evidence>
<dbReference type="FunFam" id="3.30.160.60:FF:001498">
    <property type="entry name" value="Zinc finger protein 404"/>
    <property type="match status" value="1"/>
</dbReference>
<keyword evidence="4 10" id="KW-0863">Zinc-finger</keyword>
<evidence type="ECO:0000256" key="9">
    <source>
        <dbReference type="ARBA" id="ARBA00023242"/>
    </source>
</evidence>
<dbReference type="SMART" id="SM00355">
    <property type="entry name" value="ZnF_C2H2"/>
    <property type="match status" value="5"/>
</dbReference>
<gene>
    <name evidence="14" type="primary">ZNF114</name>
</gene>
<dbReference type="FunFam" id="3.30.160.60:FF:002090">
    <property type="entry name" value="Zinc finger protein 473"/>
    <property type="match status" value="1"/>
</dbReference>
<dbReference type="SUPFAM" id="SSF57667">
    <property type="entry name" value="beta-beta-alpha zinc fingers"/>
    <property type="match status" value="3"/>
</dbReference>
<dbReference type="PANTHER" id="PTHR24381:SF390">
    <property type="entry name" value="ZINC FINGER PROTEIN 37 HOMOLOG"/>
    <property type="match status" value="1"/>
</dbReference>
<feature type="region of interest" description="Disordered" evidence="11">
    <location>
        <begin position="264"/>
        <end position="295"/>
    </location>
</feature>
<dbReference type="Proteomes" id="UP000694724">
    <property type="component" value="Unplaced"/>
</dbReference>
<evidence type="ECO:0000256" key="4">
    <source>
        <dbReference type="ARBA" id="ARBA00022771"/>
    </source>
</evidence>
<evidence type="ECO:0000256" key="2">
    <source>
        <dbReference type="ARBA" id="ARBA00022723"/>
    </source>
</evidence>
<dbReference type="InterPro" id="IPR013087">
    <property type="entry name" value="Znf_C2H2_type"/>
</dbReference>
<keyword evidence="5" id="KW-0862">Zinc</keyword>
<protein>
    <submittedName>
        <fullName evidence="14">Zinc finger protein 114</fullName>
    </submittedName>
</protein>
<feature type="domain" description="C2H2-type" evidence="12">
    <location>
        <begin position="350"/>
        <end position="377"/>
    </location>
</feature>
<dbReference type="InterPro" id="IPR036236">
    <property type="entry name" value="Znf_C2H2_sf"/>
</dbReference>
<dbReference type="Gene3D" id="3.30.160.60">
    <property type="entry name" value="Classic Zinc Finger"/>
    <property type="match status" value="5"/>
</dbReference>
<dbReference type="InterPro" id="IPR036051">
    <property type="entry name" value="KRAB_dom_sf"/>
</dbReference>
<evidence type="ECO:0000313" key="15">
    <source>
        <dbReference type="Proteomes" id="UP000694720"/>
    </source>
</evidence>
<dbReference type="Proteomes" id="UP000694720">
    <property type="component" value="Unplaced"/>
</dbReference>
<dbReference type="FunFam" id="3.30.160.60:FF:002239">
    <property type="entry name" value="Zinc finger protein 226"/>
    <property type="match status" value="1"/>
</dbReference>
<evidence type="ECO:0000256" key="1">
    <source>
        <dbReference type="ARBA" id="ARBA00004123"/>
    </source>
</evidence>
<dbReference type="GO" id="GO:0005634">
    <property type="term" value="C:nucleus"/>
    <property type="evidence" value="ECO:0007669"/>
    <property type="project" value="UniProtKB-SubCell"/>
</dbReference>
<dbReference type="GO" id="GO:0045892">
    <property type="term" value="P:negative regulation of DNA-templated transcription"/>
    <property type="evidence" value="ECO:0007669"/>
    <property type="project" value="UniProtKB-ARBA"/>
</dbReference>
<keyword evidence="7" id="KW-0238">DNA-binding</keyword>
<dbReference type="SUPFAM" id="SSF109640">
    <property type="entry name" value="KRAB domain (Kruppel-associated box)"/>
    <property type="match status" value="1"/>
</dbReference>
<dbReference type="FunFam" id="3.30.160.60:FF:000671">
    <property type="entry name" value="Zinc finger protein 26"/>
    <property type="match status" value="1"/>
</dbReference>
<dbReference type="AlphaFoldDB" id="A0A8D1A358"/>
<feature type="compositionally biased region" description="Polar residues" evidence="11">
    <location>
        <begin position="264"/>
        <end position="275"/>
    </location>
</feature>
<dbReference type="InterPro" id="IPR001909">
    <property type="entry name" value="KRAB"/>
</dbReference>
<dbReference type="Pfam" id="PF01352">
    <property type="entry name" value="KRAB"/>
    <property type="match status" value="1"/>
</dbReference>
<dbReference type="GO" id="GO:0043565">
    <property type="term" value="F:sequence-specific DNA binding"/>
    <property type="evidence" value="ECO:0007669"/>
    <property type="project" value="UniProtKB-ARBA"/>
</dbReference>
<dbReference type="Proteomes" id="UP000694727">
    <property type="component" value="Unplaced"/>
</dbReference>
<dbReference type="CDD" id="cd07765">
    <property type="entry name" value="KRAB_A-box"/>
    <property type="match status" value="1"/>
</dbReference>
<evidence type="ECO:0000259" key="12">
    <source>
        <dbReference type="PROSITE" id="PS50157"/>
    </source>
</evidence>
<evidence type="ECO:0000256" key="11">
    <source>
        <dbReference type="SAM" id="MobiDB-lite"/>
    </source>
</evidence>
<evidence type="ECO:0000313" key="14">
    <source>
        <dbReference type="Ensembl" id="ENSSSCP00035027899.1"/>
    </source>
</evidence>
<feature type="domain" description="KRAB" evidence="13">
    <location>
        <begin position="4"/>
        <end position="100"/>
    </location>
</feature>
<keyword evidence="6" id="KW-0805">Transcription regulation</keyword>
<keyword evidence="9" id="KW-0539">Nucleus</keyword>
<dbReference type="PROSITE" id="PS50157">
    <property type="entry name" value="ZINC_FINGER_C2H2_2"/>
    <property type="match status" value="5"/>
</dbReference>
<evidence type="ECO:0000256" key="8">
    <source>
        <dbReference type="ARBA" id="ARBA00023163"/>
    </source>
</evidence>
<dbReference type="Ensembl" id="ENSSSCT00055052944.1">
    <property type="protein sequence ID" value="ENSSSCP00055042262.1"/>
    <property type="gene ID" value="ENSSSCG00055026800.1"/>
</dbReference>
<dbReference type="Gene3D" id="6.10.140.140">
    <property type="match status" value="1"/>
</dbReference>
<feature type="domain" description="C2H2-type" evidence="12">
    <location>
        <begin position="324"/>
        <end position="346"/>
    </location>
</feature>
<reference evidence="14" key="1">
    <citation type="submission" date="2025-05" db="UniProtKB">
        <authorList>
            <consortium name="Ensembl"/>
        </authorList>
    </citation>
    <scope>IDENTIFICATION</scope>
</reference>
<evidence type="ECO:0000259" key="13">
    <source>
        <dbReference type="PROSITE" id="PS50805"/>
    </source>
</evidence>
<feature type="domain" description="C2H2-type" evidence="12">
    <location>
        <begin position="406"/>
        <end position="433"/>
    </location>
</feature>
<accession>A0A8D1A358</accession>
<dbReference type="PANTHER" id="PTHR24381">
    <property type="entry name" value="ZINC FINGER PROTEIN"/>
    <property type="match status" value="1"/>
</dbReference>
<keyword evidence="2" id="KW-0479">Metal-binding</keyword>
<feature type="domain" description="C2H2-type" evidence="12">
    <location>
        <begin position="378"/>
        <end position="405"/>
    </location>
</feature>
<keyword evidence="8" id="KW-0804">Transcription</keyword>
<organism evidence="14 15">
    <name type="scientific">Sus scrofa</name>
    <name type="common">Pig</name>
    <dbReference type="NCBI Taxonomy" id="9823"/>
    <lineage>
        <taxon>Eukaryota</taxon>
        <taxon>Metazoa</taxon>
        <taxon>Chordata</taxon>
        <taxon>Craniata</taxon>
        <taxon>Vertebrata</taxon>
        <taxon>Euteleostomi</taxon>
        <taxon>Mammalia</taxon>
        <taxon>Eutheria</taxon>
        <taxon>Laurasiatheria</taxon>
        <taxon>Artiodactyla</taxon>
        <taxon>Suina</taxon>
        <taxon>Suidae</taxon>
        <taxon>Sus</taxon>
    </lineage>
</organism>
<feature type="region of interest" description="Disordered" evidence="11">
    <location>
        <begin position="121"/>
        <end position="148"/>
    </location>
</feature>
<dbReference type="Ensembl" id="ENSSSCT00065050900.1">
    <property type="protein sequence ID" value="ENSSSCP00065022062.1"/>
    <property type="gene ID" value="ENSSSCG00065037315.1"/>
</dbReference>
<sequence>MDSVTFEDVAVNFTKEEWALLDPAQRKLYRDVILENCRNLAYVDWVTQCKSKGSIPQWNILARETFHEANRACLASSSSQLSALGEDWTWHQKEVPGKQRGQKLKQVATTHEKDTSLVGVHEYGGTRDSSKPGLKLTPSSSDPMRKHSLKPASGILKQVLTLTSNPKICTNKEGNRVLWQNIPLRTQMEPTSNTQITGQNNGPHLRDEMYKNTHEYNPLQALGEDCSLRTLRTQVEEKAHNSPWCEISLVKNSLHAIHRQFSTAETNNENDQNGKTLAHVPNSDSHRRSSMGGKSHKCDDCGKAFVYQSFLRRHREIHTGEKPHECKNCGKAFRYFLHLSKHLQNHIMNFECQECGKAFSKSSKLNEHIRVHTGEKPYKCEECGKNFIKSAKLSEHKRIHTGEKPYKCGECGKGYVLSSRLKNHLKAHSGGRPCG</sequence>
<dbReference type="Ensembl" id="ENSSSCT00035068917.1">
    <property type="protein sequence ID" value="ENSSSCP00035027899.1"/>
    <property type="gene ID" value="ENSSSCG00035051738.1"/>
</dbReference>
<evidence type="ECO:0000256" key="5">
    <source>
        <dbReference type="ARBA" id="ARBA00022833"/>
    </source>
</evidence>
<evidence type="ECO:0000256" key="10">
    <source>
        <dbReference type="PROSITE-ProRule" id="PRU00042"/>
    </source>
</evidence>